<evidence type="ECO:0000313" key="1">
    <source>
        <dbReference type="EMBL" id="SFC28651.1"/>
    </source>
</evidence>
<dbReference type="RefSeq" id="WP_074960879.1">
    <property type="nucleotide sequence ID" value="NZ_FOKQ01000010.1"/>
</dbReference>
<organism evidence="1 2">
    <name type="scientific">Ruminococcus albus</name>
    <dbReference type="NCBI Taxonomy" id="1264"/>
    <lineage>
        <taxon>Bacteria</taxon>
        <taxon>Bacillati</taxon>
        <taxon>Bacillota</taxon>
        <taxon>Clostridia</taxon>
        <taxon>Eubacteriales</taxon>
        <taxon>Oscillospiraceae</taxon>
        <taxon>Ruminococcus</taxon>
    </lineage>
</organism>
<gene>
    <name evidence="1" type="ORF">SAMN02910406_01448</name>
</gene>
<dbReference type="Proteomes" id="UP000182192">
    <property type="component" value="Unassembled WGS sequence"/>
</dbReference>
<dbReference type="AlphaFoldDB" id="A0A1I1HXT9"/>
<dbReference type="OrthoDB" id="1862807at2"/>
<protein>
    <submittedName>
        <fullName evidence="1">Uncharacterized protein</fullName>
    </submittedName>
</protein>
<reference evidence="1 2" key="1">
    <citation type="submission" date="2016-10" db="EMBL/GenBank/DDBJ databases">
        <authorList>
            <person name="de Groot N.N."/>
        </authorList>
    </citation>
    <scope>NUCLEOTIDE SEQUENCE [LARGE SCALE GENOMIC DNA]</scope>
    <source>
        <strain evidence="1 2">AR67</strain>
    </source>
</reference>
<dbReference type="EMBL" id="FOKQ01000010">
    <property type="protein sequence ID" value="SFC28651.1"/>
    <property type="molecule type" value="Genomic_DNA"/>
</dbReference>
<sequence length="298" mass="32222">MKKEDALVTDIERNKELFEYEMTEVLIKLKGEFATVKGEDVKGDNIGMTVEKPNIELKEPKISVDDIHVDIAEIPKVAEVKPIKVTLLDKLLSETSKITAPGEIRIAKKDPASPKQLLKDLNERFDIPEISITCFSGLKKDIDRSAITSKVEIPSVNIGSVKTGSADNNVSVTVANDFNIPGKISAAAKDKPVLSEAVSVGNITVPEIKTAPALAGMAVKNMDAVRVKGTDIPAVKAGFDPDIKIGVSVSVAVPDLEMPKPDIEDFKSEKAKMPAFPDVPEKPDFSGYIEDILNSFKA</sequence>
<name>A0A1I1HXT9_RUMAL</name>
<proteinExistence type="predicted"/>
<evidence type="ECO:0000313" key="2">
    <source>
        <dbReference type="Proteomes" id="UP000182192"/>
    </source>
</evidence>
<accession>A0A1I1HXT9</accession>